<accession>A0A1C3X7T5</accession>
<reference evidence="2 3" key="1">
    <citation type="submission" date="2016-08" db="EMBL/GenBank/DDBJ databases">
        <authorList>
            <person name="Seilhamer J.J."/>
        </authorList>
    </citation>
    <scope>NUCLEOTIDE SEQUENCE [LARGE SCALE GENOMIC DNA]</scope>
    <source>
        <strain evidence="2 3">P1-7</strain>
    </source>
</reference>
<name>A0A1C3X7T5_9HYPH</name>
<gene>
    <name evidence="2" type="ORF">GA0061101_12768</name>
    <name evidence="1" type="ORF">GGD46_006538</name>
</gene>
<evidence type="ECO:0000313" key="1">
    <source>
        <dbReference type="EMBL" id="MBB6489211.1"/>
    </source>
</evidence>
<proteinExistence type="predicted"/>
<reference evidence="1 4" key="2">
    <citation type="submission" date="2020-08" db="EMBL/GenBank/DDBJ databases">
        <title>Genomic Encyclopedia of Type Strains, Phase IV (KMG-V): Genome sequencing to study the core and pangenomes of soil and plant-associated prokaryotes.</title>
        <authorList>
            <person name="Whitman W."/>
        </authorList>
    </citation>
    <scope>NUCLEOTIDE SEQUENCE [LARGE SCALE GENOMIC DNA]</scope>
    <source>
        <strain evidence="1 4">SEMIA 4060</strain>
    </source>
</reference>
<dbReference type="EMBL" id="JACHBG010000033">
    <property type="protein sequence ID" value="MBB6489211.1"/>
    <property type="molecule type" value="Genomic_DNA"/>
</dbReference>
<evidence type="ECO:0000313" key="4">
    <source>
        <dbReference type="Proteomes" id="UP000565576"/>
    </source>
</evidence>
<evidence type="ECO:0000313" key="2">
    <source>
        <dbReference type="EMBL" id="SCB48307.1"/>
    </source>
</evidence>
<dbReference type="Proteomes" id="UP000199205">
    <property type="component" value="Unassembled WGS sequence"/>
</dbReference>
<organism evidence="2 3">
    <name type="scientific">Rhizobium lusitanum</name>
    <dbReference type="NCBI Taxonomy" id="293958"/>
    <lineage>
        <taxon>Bacteria</taxon>
        <taxon>Pseudomonadati</taxon>
        <taxon>Pseudomonadota</taxon>
        <taxon>Alphaproteobacteria</taxon>
        <taxon>Hyphomicrobiales</taxon>
        <taxon>Rhizobiaceae</taxon>
        <taxon>Rhizobium/Agrobacterium group</taxon>
        <taxon>Rhizobium</taxon>
    </lineage>
</organism>
<dbReference type="EMBL" id="FMAF01000027">
    <property type="protein sequence ID" value="SCB48307.1"/>
    <property type="molecule type" value="Genomic_DNA"/>
</dbReference>
<dbReference type="Proteomes" id="UP000565576">
    <property type="component" value="Unassembled WGS sequence"/>
</dbReference>
<protein>
    <submittedName>
        <fullName evidence="2">Uncharacterized protein</fullName>
    </submittedName>
</protein>
<dbReference type="AlphaFoldDB" id="A0A1C3X7T5"/>
<evidence type="ECO:0000313" key="3">
    <source>
        <dbReference type="Proteomes" id="UP000199205"/>
    </source>
</evidence>
<sequence length="60" mass="5953">MIAVNASTSPHSSVSFTPFGKAALTLAGSGDDLDSRSSPGKAGQPTELLCIGKLCCAALT</sequence>